<keyword evidence="4" id="KW-1003">Cell membrane</keyword>
<feature type="transmembrane region" description="Helical" evidence="8">
    <location>
        <begin position="35"/>
        <end position="53"/>
    </location>
</feature>
<dbReference type="InterPro" id="IPR038770">
    <property type="entry name" value="Na+/solute_symporter_sf"/>
</dbReference>
<feature type="transmembrane region" description="Helical" evidence="8">
    <location>
        <begin position="222"/>
        <end position="244"/>
    </location>
</feature>
<dbReference type="AlphaFoldDB" id="A0A645DVS7"/>
<feature type="transmembrane region" description="Helical" evidence="8">
    <location>
        <begin position="65"/>
        <end position="88"/>
    </location>
</feature>
<name>A0A645DVS7_9ZZZZ</name>
<gene>
    <name evidence="9" type="ORF">SDC9_140578</name>
</gene>
<evidence type="ECO:0000256" key="2">
    <source>
        <dbReference type="ARBA" id="ARBA00010145"/>
    </source>
</evidence>
<feature type="transmembrane region" description="Helical" evidence="8">
    <location>
        <begin position="250"/>
        <end position="271"/>
    </location>
</feature>
<evidence type="ECO:0000313" key="9">
    <source>
        <dbReference type="EMBL" id="MPM93441.1"/>
    </source>
</evidence>
<protein>
    <recommendedName>
        <fullName evidence="10">Transporter YfdV</fullName>
    </recommendedName>
</protein>
<dbReference type="Pfam" id="PF03547">
    <property type="entry name" value="Mem_trans"/>
    <property type="match status" value="2"/>
</dbReference>
<evidence type="ECO:0000256" key="8">
    <source>
        <dbReference type="SAM" id="Phobius"/>
    </source>
</evidence>
<dbReference type="GO" id="GO:0005886">
    <property type="term" value="C:plasma membrane"/>
    <property type="evidence" value="ECO:0007669"/>
    <property type="project" value="UniProtKB-SubCell"/>
</dbReference>
<feature type="transmembrane region" description="Helical" evidence="8">
    <location>
        <begin position="100"/>
        <end position="119"/>
    </location>
</feature>
<keyword evidence="7 8" id="KW-0472">Membrane</keyword>
<dbReference type="EMBL" id="VSSQ01040245">
    <property type="protein sequence ID" value="MPM93441.1"/>
    <property type="molecule type" value="Genomic_DNA"/>
</dbReference>
<dbReference type="InterPro" id="IPR004776">
    <property type="entry name" value="Mem_transp_PIN-like"/>
</dbReference>
<organism evidence="9">
    <name type="scientific">bioreactor metagenome</name>
    <dbReference type="NCBI Taxonomy" id="1076179"/>
    <lineage>
        <taxon>unclassified sequences</taxon>
        <taxon>metagenomes</taxon>
        <taxon>ecological metagenomes</taxon>
    </lineage>
</organism>
<keyword evidence="3" id="KW-0813">Transport</keyword>
<evidence type="ECO:0000256" key="7">
    <source>
        <dbReference type="ARBA" id="ARBA00023136"/>
    </source>
</evidence>
<dbReference type="GO" id="GO:0055085">
    <property type="term" value="P:transmembrane transport"/>
    <property type="evidence" value="ECO:0007669"/>
    <property type="project" value="InterPro"/>
</dbReference>
<evidence type="ECO:0008006" key="10">
    <source>
        <dbReference type="Google" id="ProtNLM"/>
    </source>
</evidence>
<evidence type="ECO:0000256" key="6">
    <source>
        <dbReference type="ARBA" id="ARBA00022989"/>
    </source>
</evidence>
<feature type="transmembrane region" description="Helical" evidence="8">
    <location>
        <begin position="283"/>
        <end position="302"/>
    </location>
</feature>
<feature type="transmembrane region" description="Helical" evidence="8">
    <location>
        <begin position="159"/>
        <end position="179"/>
    </location>
</feature>
<sequence length="303" mass="34212">MQNQIVDQVIILCFIMLIGLYSRRKSFIKEETLKSLTDLLVNVTLPCLILASFNTEYSKETIEKIRAILIYSLAIHVFLAAISGVFYFKFKENIKQVLKFVTIFSNFGFMGYPIMEGMYGKIGVFYASIFGVPFNVILLTYGAILFSKEEKDNFNFKNILLQPGILFVLIGLIVFFGKITLPYTIIGTLNYVGGMTTPLSMIIIGANFANVSIKEIVKDLRIYYVSFIKLFIVPFMVYGVLKILKADDYLIKMCVILEAMPAAAMTTVFAEKYNNNKVFSAKCVVVTTILSIFTIPIVINALF</sequence>
<evidence type="ECO:0000256" key="5">
    <source>
        <dbReference type="ARBA" id="ARBA00022692"/>
    </source>
</evidence>
<dbReference type="Gene3D" id="1.20.1530.20">
    <property type="match status" value="1"/>
</dbReference>
<comment type="caution">
    <text evidence="9">The sequence shown here is derived from an EMBL/GenBank/DDBJ whole genome shotgun (WGS) entry which is preliminary data.</text>
</comment>
<dbReference type="PANTHER" id="PTHR36838">
    <property type="entry name" value="AUXIN EFFLUX CARRIER FAMILY PROTEIN"/>
    <property type="match status" value="1"/>
</dbReference>
<feature type="transmembrane region" description="Helical" evidence="8">
    <location>
        <begin position="125"/>
        <end position="147"/>
    </location>
</feature>
<comment type="similarity">
    <text evidence="2">Belongs to the auxin efflux carrier (TC 2.A.69) family.</text>
</comment>
<keyword evidence="5 8" id="KW-0812">Transmembrane</keyword>
<accession>A0A645DVS7</accession>
<dbReference type="PANTHER" id="PTHR36838:SF1">
    <property type="entry name" value="SLR1864 PROTEIN"/>
    <property type="match status" value="1"/>
</dbReference>
<comment type="subcellular location">
    <subcellularLocation>
        <location evidence="1">Cell membrane</location>
        <topology evidence="1">Multi-pass membrane protein</topology>
    </subcellularLocation>
</comment>
<keyword evidence="6 8" id="KW-1133">Transmembrane helix</keyword>
<proteinExistence type="inferred from homology"/>
<evidence type="ECO:0000256" key="1">
    <source>
        <dbReference type="ARBA" id="ARBA00004651"/>
    </source>
</evidence>
<feature type="transmembrane region" description="Helical" evidence="8">
    <location>
        <begin position="6"/>
        <end position="23"/>
    </location>
</feature>
<reference evidence="9" key="1">
    <citation type="submission" date="2019-08" db="EMBL/GenBank/DDBJ databases">
        <authorList>
            <person name="Kucharzyk K."/>
            <person name="Murdoch R.W."/>
            <person name="Higgins S."/>
            <person name="Loffler F."/>
        </authorList>
    </citation>
    <scope>NUCLEOTIDE SEQUENCE</scope>
</reference>
<evidence type="ECO:0000256" key="4">
    <source>
        <dbReference type="ARBA" id="ARBA00022475"/>
    </source>
</evidence>
<evidence type="ECO:0000256" key="3">
    <source>
        <dbReference type="ARBA" id="ARBA00022448"/>
    </source>
</evidence>
<feature type="transmembrane region" description="Helical" evidence="8">
    <location>
        <begin position="191"/>
        <end position="210"/>
    </location>
</feature>